<accession>A0AAW1NFV0</accession>
<proteinExistence type="predicted"/>
<evidence type="ECO:0000313" key="2">
    <source>
        <dbReference type="Proteomes" id="UP001443914"/>
    </source>
</evidence>
<organism evidence="1 2">
    <name type="scientific">Saponaria officinalis</name>
    <name type="common">Common soapwort</name>
    <name type="synonym">Lychnis saponaria</name>
    <dbReference type="NCBI Taxonomy" id="3572"/>
    <lineage>
        <taxon>Eukaryota</taxon>
        <taxon>Viridiplantae</taxon>
        <taxon>Streptophyta</taxon>
        <taxon>Embryophyta</taxon>
        <taxon>Tracheophyta</taxon>
        <taxon>Spermatophyta</taxon>
        <taxon>Magnoliopsida</taxon>
        <taxon>eudicotyledons</taxon>
        <taxon>Gunneridae</taxon>
        <taxon>Pentapetalae</taxon>
        <taxon>Caryophyllales</taxon>
        <taxon>Caryophyllaceae</taxon>
        <taxon>Caryophylleae</taxon>
        <taxon>Saponaria</taxon>
    </lineage>
</organism>
<dbReference type="AlphaFoldDB" id="A0AAW1NFV0"/>
<dbReference type="EMBL" id="JBDFQZ010000001">
    <property type="protein sequence ID" value="KAK9757397.1"/>
    <property type="molecule type" value="Genomic_DNA"/>
</dbReference>
<dbReference type="Proteomes" id="UP001443914">
    <property type="component" value="Unassembled WGS sequence"/>
</dbReference>
<comment type="caution">
    <text evidence="1">The sequence shown here is derived from an EMBL/GenBank/DDBJ whole genome shotgun (WGS) entry which is preliminary data.</text>
</comment>
<sequence length="158" mass="17134">MVPTPWCPLCGKGSEFLALGADSNRGSSLGVKTAPLVPRVLRSRIAETLAFRETVVSHVVVTFAQTQNPLAVTTACGNPLSPYWDPVLPLRVLSPFLAPISYNLSSNSPTILSLTLLCFSIIGPSCLIISRVISPERIVWVSFSKRFISRTTTFNPCD</sequence>
<name>A0AAW1NFV0_SAPOF</name>
<evidence type="ECO:0000313" key="1">
    <source>
        <dbReference type="EMBL" id="KAK9757397.1"/>
    </source>
</evidence>
<gene>
    <name evidence="1" type="ORF">RND81_01G159700</name>
</gene>
<keyword evidence="2" id="KW-1185">Reference proteome</keyword>
<protein>
    <submittedName>
        <fullName evidence="1">Uncharacterized protein</fullName>
    </submittedName>
</protein>
<reference evidence="1" key="1">
    <citation type="submission" date="2024-03" db="EMBL/GenBank/DDBJ databases">
        <title>WGS assembly of Saponaria officinalis var. Norfolk2.</title>
        <authorList>
            <person name="Jenkins J."/>
            <person name="Shu S."/>
            <person name="Grimwood J."/>
            <person name="Barry K."/>
            <person name="Goodstein D."/>
            <person name="Schmutz J."/>
            <person name="Leebens-Mack J."/>
            <person name="Osbourn A."/>
        </authorList>
    </citation>
    <scope>NUCLEOTIDE SEQUENCE [LARGE SCALE GENOMIC DNA]</scope>
    <source>
        <strain evidence="1">JIC</strain>
    </source>
</reference>